<protein>
    <submittedName>
        <fullName evidence="1">Uncharacterized protein</fullName>
    </submittedName>
</protein>
<reference evidence="1 2" key="1">
    <citation type="submission" date="2024-10" db="EMBL/GenBank/DDBJ databases">
        <title>The Natural Products Discovery Center: Release of the First 8490 Sequenced Strains for Exploring Actinobacteria Biosynthetic Diversity.</title>
        <authorList>
            <person name="Kalkreuter E."/>
            <person name="Kautsar S.A."/>
            <person name="Yang D."/>
            <person name="Bader C.D."/>
            <person name="Teijaro C.N."/>
            <person name="Fluegel L."/>
            <person name="Davis C.M."/>
            <person name="Simpson J.R."/>
            <person name="Lauterbach L."/>
            <person name="Steele A.D."/>
            <person name="Gui C."/>
            <person name="Meng S."/>
            <person name="Li G."/>
            <person name="Viehrig K."/>
            <person name="Ye F."/>
            <person name="Su P."/>
            <person name="Kiefer A.F."/>
            <person name="Nichols A."/>
            <person name="Cepeda A.J."/>
            <person name="Yan W."/>
            <person name="Fan B."/>
            <person name="Jiang Y."/>
            <person name="Adhikari A."/>
            <person name="Zheng C.-J."/>
            <person name="Schuster L."/>
            <person name="Cowan T.M."/>
            <person name="Smanski M.J."/>
            <person name="Chevrette M.G."/>
            <person name="De Carvalho L.P.S."/>
            <person name="Shen B."/>
        </authorList>
    </citation>
    <scope>NUCLEOTIDE SEQUENCE [LARGE SCALE GENOMIC DNA]</scope>
    <source>
        <strain evidence="1 2">NPDC003029</strain>
    </source>
</reference>
<dbReference type="RefSeq" id="WP_387896392.1">
    <property type="nucleotide sequence ID" value="NZ_JBIAPK010000006.1"/>
</dbReference>
<sequence length="307" mass="34253">MSDTEMSRAPHAYTLDAAADLAERLLSRPEPEETGYNAVRIKEFAYEWSVQERGQAFREVMDAITGRVGQPAWCGGSAGGPQVRWRSGQWTLVLDGRTFGADLSVHPSGELERMDCWYFDYGVGDGEEQVSSYDDLPYLWLLHRHEGERLVGGCRCLGMLPVMRLVTNWEDLEESLGMLLAAWSEQLPAMVGDWAGFQLYHSADDHRCGVVGFEPGTGLFTHMQVRDGDESPERESAMRDLGWQERTEHVWKAEFPEPGQESGEALARLLIADARARGARSPADMKVRDISCGDDGYFVLPALGLGY</sequence>
<gene>
    <name evidence="1" type="ORF">ACFYWW_20790</name>
</gene>
<name>A0ABW6RKL1_9ACTN</name>
<evidence type="ECO:0000313" key="1">
    <source>
        <dbReference type="EMBL" id="MFF3341147.1"/>
    </source>
</evidence>
<dbReference type="Proteomes" id="UP001601976">
    <property type="component" value="Unassembled WGS sequence"/>
</dbReference>
<keyword evidence="2" id="KW-1185">Reference proteome</keyword>
<comment type="caution">
    <text evidence="1">The sequence shown here is derived from an EMBL/GenBank/DDBJ whole genome shotgun (WGS) entry which is preliminary data.</text>
</comment>
<accession>A0ABW6RKL1</accession>
<proteinExistence type="predicted"/>
<evidence type="ECO:0000313" key="2">
    <source>
        <dbReference type="Proteomes" id="UP001601976"/>
    </source>
</evidence>
<dbReference type="EMBL" id="JBIAPK010000006">
    <property type="protein sequence ID" value="MFF3341147.1"/>
    <property type="molecule type" value="Genomic_DNA"/>
</dbReference>
<organism evidence="1 2">
    <name type="scientific">Streptomyces flavidovirens</name>
    <dbReference type="NCBI Taxonomy" id="67298"/>
    <lineage>
        <taxon>Bacteria</taxon>
        <taxon>Bacillati</taxon>
        <taxon>Actinomycetota</taxon>
        <taxon>Actinomycetes</taxon>
        <taxon>Kitasatosporales</taxon>
        <taxon>Streptomycetaceae</taxon>
        <taxon>Streptomyces</taxon>
    </lineage>
</organism>